<proteinExistence type="predicted"/>
<accession>A0A0S3S5I8</accession>
<dbReference type="AlphaFoldDB" id="A0A0S3S5I8"/>
<reference evidence="1 2" key="1">
    <citation type="journal article" date="2015" name="Sci. Rep.">
        <title>The power of single molecule real-time sequencing technology in the de novo assembly of a eukaryotic genome.</title>
        <authorList>
            <person name="Sakai H."/>
            <person name="Naito K."/>
            <person name="Ogiso-Tanaka E."/>
            <person name="Takahashi Y."/>
            <person name="Iseki K."/>
            <person name="Muto C."/>
            <person name="Satou K."/>
            <person name="Teruya K."/>
            <person name="Shiroma A."/>
            <person name="Shimoji M."/>
            <person name="Hirano T."/>
            <person name="Itoh T."/>
            <person name="Kaga A."/>
            <person name="Tomooka N."/>
        </authorList>
    </citation>
    <scope>NUCLEOTIDE SEQUENCE [LARGE SCALE GENOMIC DNA]</scope>
    <source>
        <strain evidence="2">cv. Shumari</strain>
    </source>
</reference>
<protein>
    <submittedName>
        <fullName evidence="1">Uncharacterized protein</fullName>
    </submittedName>
</protein>
<keyword evidence="2" id="KW-1185">Reference proteome</keyword>
<evidence type="ECO:0000313" key="2">
    <source>
        <dbReference type="Proteomes" id="UP000291084"/>
    </source>
</evidence>
<organism evidence="1 2">
    <name type="scientific">Vigna angularis var. angularis</name>
    <dbReference type="NCBI Taxonomy" id="157739"/>
    <lineage>
        <taxon>Eukaryota</taxon>
        <taxon>Viridiplantae</taxon>
        <taxon>Streptophyta</taxon>
        <taxon>Embryophyta</taxon>
        <taxon>Tracheophyta</taxon>
        <taxon>Spermatophyta</taxon>
        <taxon>Magnoliopsida</taxon>
        <taxon>eudicotyledons</taxon>
        <taxon>Gunneridae</taxon>
        <taxon>Pentapetalae</taxon>
        <taxon>rosids</taxon>
        <taxon>fabids</taxon>
        <taxon>Fabales</taxon>
        <taxon>Fabaceae</taxon>
        <taxon>Papilionoideae</taxon>
        <taxon>50 kb inversion clade</taxon>
        <taxon>NPAAA clade</taxon>
        <taxon>indigoferoid/millettioid clade</taxon>
        <taxon>Phaseoleae</taxon>
        <taxon>Vigna</taxon>
    </lineage>
</organism>
<sequence length="83" mass="9694">MRTKFQNGWQRFRLLRWFAPFHRLNHDAKNSPKSLSSLLAKPKFSLRKDRACSKCLNEVLLAPSAKKFCRDVEEIARVMSLCA</sequence>
<evidence type="ECO:0000313" key="1">
    <source>
        <dbReference type="EMBL" id="BAT88046.1"/>
    </source>
</evidence>
<name>A0A0S3S5I8_PHAAN</name>
<gene>
    <name evidence="1" type="primary">Vigan.05G148200</name>
    <name evidence="1" type="ORF">VIGAN_05148200</name>
</gene>
<dbReference type="EMBL" id="AP015038">
    <property type="protein sequence ID" value="BAT88046.1"/>
    <property type="molecule type" value="Genomic_DNA"/>
</dbReference>
<dbReference type="Proteomes" id="UP000291084">
    <property type="component" value="Chromosome 5"/>
</dbReference>